<evidence type="ECO:0000313" key="2">
    <source>
        <dbReference type="EMBL" id="OQV13763.1"/>
    </source>
</evidence>
<protein>
    <recommendedName>
        <fullName evidence="1">N-acetyltransferase domain-containing protein</fullName>
    </recommendedName>
</protein>
<organism evidence="2 3">
    <name type="scientific">Hypsibius exemplaris</name>
    <name type="common">Freshwater tardigrade</name>
    <dbReference type="NCBI Taxonomy" id="2072580"/>
    <lineage>
        <taxon>Eukaryota</taxon>
        <taxon>Metazoa</taxon>
        <taxon>Ecdysozoa</taxon>
        <taxon>Tardigrada</taxon>
        <taxon>Eutardigrada</taxon>
        <taxon>Parachela</taxon>
        <taxon>Hypsibioidea</taxon>
        <taxon>Hypsibiidae</taxon>
        <taxon>Hypsibius</taxon>
    </lineage>
</organism>
<dbReference type="GO" id="GO:0005737">
    <property type="term" value="C:cytoplasm"/>
    <property type="evidence" value="ECO:0007669"/>
    <property type="project" value="TreeGrafter"/>
</dbReference>
<dbReference type="OrthoDB" id="41238at2759"/>
<dbReference type="SUPFAM" id="SSF55729">
    <property type="entry name" value="Acyl-CoA N-acyltransferases (Nat)"/>
    <property type="match status" value="1"/>
</dbReference>
<dbReference type="InterPro" id="IPR051908">
    <property type="entry name" value="Ribosomal_N-acetyltransferase"/>
</dbReference>
<comment type="caution">
    <text evidence="2">The sequence shown here is derived from an EMBL/GenBank/DDBJ whole genome shotgun (WGS) entry which is preliminary data.</text>
</comment>
<dbReference type="InterPro" id="IPR016181">
    <property type="entry name" value="Acyl_CoA_acyltransferase"/>
</dbReference>
<dbReference type="InterPro" id="IPR000182">
    <property type="entry name" value="GNAT_dom"/>
</dbReference>
<proteinExistence type="predicted"/>
<dbReference type="AlphaFoldDB" id="A0A1W0WF65"/>
<evidence type="ECO:0000259" key="1">
    <source>
        <dbReference type="PROSITE" id="PS51186"/>
    </source>
</evidence>
<dbReference type="PANTHER" id="PTHR43441">
    <property type="entry name" value="RIBOSOMAL-PROTEIN-SERINE ACETYLTRANSFERASE"/>
    <property type="match status" value="1"/>
</dbReference>
<gene>
    <name evidence="2" type="ORF">BV898_11983</name>
</gene>
<name>A0A1W0WF65_HYPEX</name>
<dbReference type="Gene3D" id="3.40.630.30">
    <property type="match status" value="1"/>
</dbReference>
<dbReference type="Pfam" id="PF13302">
    <property type="entry name" value="Acetyltransf_3"/>
    <property type="match status" value="1"/>
</dbReference>
<accession>A0A1W0WF65</accession>
<dbReference type="Proteomes" id="UP000192578">
    <property type="component" value="Unassembled WGS sequence"/>
</dbReference>
<dbReference type="PANTHER" id="PTHR43441:SF2">
    <property type="entry name" value="FAMILY ACETYLTRANSFERASE, PUTATIVE (AFU_ORTHOLOGUE AFUA_7G00850)-RELATED"/>
    <property type="match status" value="1"/>
</dbReference>
<feature type="domain" description="N-acetyltransferase" evidence="1">
    <location>
        <begin position="38"/>
        <end position="194"/>
    </location>
</feature>
<keyword evidence="3" id="KW-1185">Reference proteome</keyword>
<evidence type="ECO:0000313" key="3">
    <source>
        <dbReference type="Proteomes" id="UP000192578"/>
    </source>
</evidence>
<dbReference type="PROSITE" id="PS51186">
    <property type="entry name" value="GNAT"/>
    <property type="match status" value="1"/>
</dbReference>
<dbReference type="GO" id="GO:0008999">
    <property type="term" value="F:protein-N-terminal-alanine acetyltransferase activity"/>
    <property type="evidence" value="ECO:0007669"/>
    <property type="project" value="TreeGrafter"/>
</dbReference>
<dbReference type="EMBL" id="MTYJ01000116">
    <property type="protein sequence ID" value="OQV13763.1"/>
    <property type="molecule type" value="Genomic_DNA"/>
</dbReference>
<reference evidence="3" key="1">
    <citation type="submission" date="2017-01" db="EMBL/GenBank/DDBJ databases">
        <title>Comparative genomics of anhydrobiosis in the tardigrade Hypsibius dujardini.</title>
        <authorList>
            <person name="Yoshida Y."/>
            <person name="Koutsovoulos G."/>
            <person name="Laetsch D."/>
            <person name="Stevens L."/>
            <person name="Kumar S."/>
            <person name="Horikawa D."/>
            <person name="Ishino K."/>
            <person name="Komine S."/>
            <person name="Tomita M."/>
            <person name="Blaxter M."/>
            <person name="Arakawa K."/>
        </authorList>
    </citation>
    <scope>NUCLEOTIDE SEQUENCE [LARGE SCALE GENOMIC DNA]</scope>
    <source>
        <strain evidence="3">Z151</strain>
    </source>
</reference>
<dbReference type="GO" id="GO:1990189">
    <property type="term" value="F:protein N-terminal-serine acetyltransferase activity"/>
    <property type="evidence" value="ECO:0007669"/>
    <property type="project" value="TreeGrafter"/>
</dbReference>
<sequence>MEHANDLRDWQPARLPDSRTLEGRLVCLEKLDCSRHGDGLWTAVQGPGSDPKLFDHMLWGPFPQRAEFDSWLTERAAATDPWAYAVVDQKTGVVHGSVTLPSLVPAHGRAEIGSVIFGSGMQRTPKSTETLYLLAKEAFALGNRRLEWHCGVDNVRSRRAAQRFGFRFEGIHRQRLVLKGNGIDVMFYAILDHEWPGLQRALEAWLAVENFDENERQIRTLEEIRALI</sequence>